<feature type="transmembrane region" description="Helical" evidence="2">
    <location>
        <begin position="260"/>
        <end position="279"/>
    </location>
</feature>
<feature type="compositionally biased region" description="Basic and acidic residues" evidence="1">
    <location>
        <begin position="362"/>
        <end position="375"/>
    </location>
</feature>
<evidence type="ECO:0000256" key="2">
    <source>
        <dbReference type="SAM" id="Phobius"/>
    </source>
</evidence>
<protein>
    <submittedName>
        <fullName evidence="3">Uncharacterized protein</fullName>
    </submittedName>
</protein>
<keyword evidence="2" id="KW-0472">Membrane</keyword>
<dbReference type="Proteomes" id="UP000285376">
    <property type="component" value="Unassembled WGS sequence"/>
</dbReference>
<dbReference type="AlphaFoldDB" id="A0A417Z340"/>
<sequence>MLWKSEPTKTEKAKEAALTAVDLASTKAAEAKAKTEKDIVPTLAEKAEEARDFIMEKAEEAREAAAPHLEKVADATADQREAAADKVSVPKAVAAAKIADVAESAADARDEAEKKGRKAAKKADEKSSKFAKQADKGAEKRKKKADKKAAALAGFLGAKASRAEKKATKKFGVDTRQDVAYKAAALKGQAQQVAEDKGLTADNARDFYKDELLPHLKEILATAAAAGTAASHNVVGQLPDGAQEQVARYAPALAPKKKKGGFLIVVGAAALAGAGYLVYADQQKKKAKNAQLSEAAIADSKADRSDEMTINNPVTDFSKADDTTMVRPAGDGTAEPAGGPGTAATWTEAEESGHMSTEALEGETRSSRRAARGDV</sequence>
<feature type="compositionally biased region" description="Basic and acidic residues" evidence="1">
    <location>
        <begin position="58"/>
        <end position="84"/>
    </location>
</feature>
<comment type="caution">
    <text evidence="3">The sequence shown here is derived from an EMBL/GenBank/DDBJ whole genome shotgun (WGS) entry which is preliminary data.</text>
</comment>
<feature type="compositionally biased region" description="Basic and acidic residues" evidence="1">
    <location>
        <begin position="121"/>
        <end position="138"/>
    </location>
</feature>
<reference evidence="3 4" key="1">
    <citation type="submission" date="2018-08" db="EMBL/GenBank/DDBJ databases">
        <title>Whole genome sequence analysis of Dermacoccus abyssi bacteria isolated from Deep Mariana trench Micromonospora spp reveals genes involved in the environmental adaptation and production of secondary metabolites.</title>
        <authorList>
            <person name="Abdel-Mageed W.M."/>
            <person name="Lehri B."/>
            <person name="Nouioui I."/>
            <person name="Goodfellow I."/>
            <person name="Jaspars M."/>
            <person name="Karlyshev A."/>
        </authorList>
    </citation>
    <scope>NUCLEOTIDE SEQUENCE [LARGE SCALE GENOMIC DNA]</scope>
    <source>
        <strain evidence="3 4">MT1.1</strain>
    </source>
</reference>
<feature type="compositionally biased region" description="Low complexity" evidence="1">
    <location>
        <begin position="328"/>
        <end position="347"/>
    </location>
</feature>
<evidence type="ECO:0000256" key="1">
    <source>
        <dbReference type="SAM" id="MobiDB-lite"/>
    </source>
</evidence>
<dbReference type="RefSeq" id="WP_118913922.1">
    <property type="nucleotide sequence ID" value="NZ_CBCRVH010000013.1"/>
</dbReference>
<evidence type="ECO:0000313" key="4">
    <source>
        <dbReference type="Proteomes" id="UP000285376"/>
    </source>
</evidence>
<gene>
    <name evidence="3" type="ORF">D1832_10585</name>
</gene>
<keyword evidence="2" id="KW-0812">Transmembrane</keyword>
<keyword evidence="2" id="KW-1133">Transmembrane helix</keyword>
<feature type="region of interest" description="Disordered" evidence="1">
    <location>
        <begin position="58"/>
        <end position="87"/>
    </location>
</feature>
<proteinExistence type="predicted"/>
<organism evidence="3 4">
    <name type="scientific">Dermacoccus abyssi</name>
    <dbReference type="NCBI Taxonomy" id="322596"/>
    <lineage>
        <taxon>Bacteria</taxon>
        <taxon>Bacillati</taxon>
        <taxon>Actinomycetota</taxon>
        <taxon>Actinomycetes</taxon>
        <taxon>Micrococcales</taxon>
        <taxon>Dermacoccaceae</taxon>
        <taxon>Dermacoccus</taxon>
    </lineage>
</organism>
<evidence type="ECO:0000313" key="3">
    <source>
        <dbReference type="EMBL" id="RHW44951.1"/>
    </source>
</evidence>
<feature type="region of interest" description="Disordered" evidence="1">
    <location>
        <begin position="294"/>
        <end position="375"/>
    </location>
</feature>
<dbReference type="EMBL" id="QWLM01000012">
    <property type="protein sequence ID" value="RHW44951.1"/>
    <property type="molecule type" value="Genomic_DNA"/>
</dbReference>
<accession>A0A417Z340</accession>
<name>A0A417Z340_9MICO</name>
<feature type="region of interest" description="Disordered" evidence="1">
    <location>
        <begin position="103"/>
        <end position="145"/>
    </location>
</feature>